<reference evidence="2" key="1">
    <citation type="submission" date="2020-10" db="EMBL/GenBank/DDBJ databases">
        <authorList>
            <person name="Gilroy R."/>
        </authorList>
    </citation>
    <scope>NUCLEOTIDE SEQUENCE</scope>
    <source>
        <strain evidence="2">ChiHile30-977</strain>
    </source>
</reference>
<keyword evidence="1" id="KW-1133">Transmembrane helix</keyword>
<evidence type="ECO:0000313" key="3">
    <source>
        <dbReference type="Proteomes" id="UP000886819"/>
    </source>
</evidence>
<accession>A0A9D0YUG6</accession>
<proteinExistence type="predicted"/>
<keyword evidence="1" id="KW-0812">Transmembrane</keyword>
<name>A0A9D0YUG6_9FIRM</name>
<comment type="caution">
    <text evidence="2">The sequence shown here is derived from an EMBL/GenBank/DDBJ whole genome shotgun (WGS) entry which is preliminary data.</text>
</comment>
<evidence type="ECO:0000256" key="1">
    <source>
        <dbReference type="SAM" id="Phobius"/>
    </source>
</evidence>
<reference evidence="2" key="2">
    <citation type="journal article" date="2021" name="PeerJ">
        <title>Extensive microbial diversity within the chicken gut microbiome revealed by metagenomics and culture.</title>
        <authorList>
            <person name="Gilroy R."/>
            <person name="Ravi A."/>
            <person name="Getino M."/>
            <person name="Pursley I."/>
            <person name="Horton D.L."/>
            <person name="Alikhan N.F."/>
            <person name="Baker D."/>
            <person name="Gharbi K."/>
            <person name="Hall N."/>
            <person name="Watson M."/>
            <person name="Adriaenssens E.M."/>
            <person name="Foster-Nyarko E."/>
            <person name="Jarju S."/>
            <person name="Secka A."/>
            <person name="Antonio M."/>
            <person name="Oren A."/>
            <person name="Chaudhuri R.R."/>
            <person name="La Ragione R."/>
            <person name="Hildebrand F."/>
            <person name="Pallen M.J."/>
        </authorList>
    </citation>
    <scope>NUCLEOTIDE SEQUENCE</scope>
    <source>
        <strain evidence="2">ChiHile30-977</strain>
    </source>
</reference>
<dbReference type="EMBL" id="DVFI01000037">
    <property type="protein sequence ID" value="HIQ62501.1"/>
    <property type="molecule type" value="Genomic_DNA"/>
</dbReference>
<protein>
    <submittedName>
        <fullName evidence="2">Uncharacterized protein</fullName>
    </submittedName>
</protein>
<keyword evidence="1" id="KW-0472">Membrane</keyword>
<evidence type="ECO:0000313" key="2">
    <source>
        <dbReference type="EMBL" id="HIQ62501.1"/>
    </source>
</evidence>
<organism evidence="2 3">
    <name type="scientific">Candidatus Avichristensenella intestinipullorum</name>
    <dbReference type="NCBI Taxonomy" id="2840693"/>
    <lineage>
        <taxon>Bacteria</taxon>
        <taxon>Bacillati</taxon>
        <taxon>Bacillota</taxon>
        <taxon>Clostridia</taxon>
        <taxon>Candidatus Avichristensenella</taxon>
    </lineage>
</organism>
<feature type="transmembrane region" description="Helical" evidence="1">
    <location>
        <begin position="42"/>
        <end position="60"/>
    </location>
</feature>
<sequence>MKQELWQRAYAPDPAALETCVKRALARLDTGRAARTHTLRTVLLAALLLSLLGGIALAALESRTAQLAGWLAGQDREEALLTGDIALSGSSTRLGDVVYTLDDVIYKDGMVYGSGTMQAAEGANIVLMAEDTGVHEPAGYPLHYGKEYTVPDDAPSYAELAEARGARIILAKCVADGVLDAQGALDASEIGYDQVPQPDGSIRFYFEFAGAQGGIDRAQSYDVQLSLANWEVTPEGKWLREEPENTWLQKEWVVTVTPEAKGEAE</sequence>
<gene>
    <name evidence="2" type="ORF">IAA66_02805</name>
</gene>
<dbReference type="AlphaFoldDB" id="A0A9D0YUG6"/>
<dbReference type="Proteomes" id="UP000886819">
    <property type="component" value="Unassembled WGS sequence"/>
</dbReference>